<evidence type="ECO:0000313" key="8">
    <source>
        <dbReference type="Proteomes" id="UP000000763"/>
    </source>
</evidence>
<accession>C7J1U1</accession>
<evidence type="ECO:0000256" key="5">
    <source>
        <dbReference type="SAM" id="MobiDB-lite"/>
    </source>
</evidence>
<keyword evidence="2" id="KW-0238">DNA-binding</keyword>
<dbReference type="EMBL" id="AP008210">
    <property type="protein sequence ID" value="BAH92737.1"/>
    <property type="molecule type" value="Genomic_DNA"/>
</dbReference>
<dbReference type="SUPFAM" id="SSF101941">
    <property type="entry name" value="NAC domain"/>
    <property type="match status" value="2"/>
</dbReference>
<feature type="domain" description="NAC" evidence="6">
    <location>
        <begin position="222"/>
        <end position="386"/>
    </location>
</feature>
<evidence type="ECO:0000256" key="1">
    <source>
        <dbReference type="ARBA" id="ARBA00023015"/>
    </source>
</evidence>
<reference evidence="8" key="2">
    <citation type="journal article" date="2008" name="Nucleic Acids Res.">
        <title>The rice annotation project database (RAP-DB): 2008 update.</title>
        <authorList>
            <consortium name="The rice annotation project (RAP)"/>
        </authorList>
    </citation>
    <scope>GENOME REANNOTATION</scope>
    <source>
        <strain evidence="8">cv. Nipponbare</strain>
    </source>
</reference>
<evidence type="ECO:0000256" key="4">
    <source>
        <dbReference type="ARBA" id="ARBA00023242"/>
    </source>
</evidence>
<organism evidence="7 8">
    <name type="scientific">Oryza sativa subsp. japonica</name>
    <name type="common">Rice</name>
    <dbReference type="NCBI Taxonomy" id="39947"/>
    <lineage>
        <taxon>Eukaryota</taxon>
        <taxon>Viridiplantae</taxon>
        <taxon>Streptophyta</taxon>
        <taxon>Embryophyta</taxon>
        <taxon>Tracheophyta</taxon>
        <taxon>Spermatophyta</taxon>
        <taxon>Magnoliopsida</taxon>
        <taxon>Liliopsida</taxon>
        <taxon>Poales</taxon>
        <taxon>Poaceae</taxon>
        <taxon>BOP clade</taxon>
        <taxon>Oryzoideae</taxon>
        <taxon>Oryzeae</taxon>
        <taxon>Oryzinae</taxon>
        <taxon>Oryza</taxon>
        <taxon>Oryza sativa</taxon>
    </lineage>
</organism>
<dbReference type="AlphaFoldDB" id="C7J1U1"/>
<dbReference type="GO" id="GO:0003677">
    <property type="term" value="F:DNA binding"/>
    <property type="evidence" value="ECO:0007669"/>
    <property type="project" value="UniProtKB-KW"/>
</dbReference>
<dbReference type="InterPro" id="IPR036093">
    <property type="entry name" value="NAC_dom_sf"/>
</dbReference>
<dbReference type="GO" id="GO:0006355">
    <property type="term" value="P:regulation of DNA-templated transcription"/>
    <property type="evidence" value="ECO:0007669"/>
    <property type="project" value="InterPro"/>
</dbReference>
<dbReference type="PROSITE" id="PS51005">
    <property type="entry name" value="NAC"/>
    <property type="match status" value="2"/>
</dbReference>
<dbReference type="InterPro" id="IPR003441">
    <property type="entry name" value="NAC-dom"/>
</dbReference>
<feature type="compositionally biased region" description="Low complexity" evidence="5">
    <location>
        <begin position="1"/>
        <end position="17"/>
    </location>
</feature>
<reference evidence="7 8" key="1">
    <citation type="journal article" date="2005" name="Nature">
        <title>The map-based sequence of the rice genome.</title>
        <authorList>
            <consortium name="International rice genome sequencing project (IRGSP)"/>
            <person name="Matsumoto T."/>
            <person name="Wu J."/>
            <person name="Kanamori H."/>
            <person name="Katayose Y."/>
            <person name="Fujisawa M."/>
            <person name="Namiki N."/>
            <person name="Mizuno H."/>
            <person name="Yamamoto K."/>
            <person name="Antonio B.A."/>
            <person name="Baba T."/>
            <person name="Sakata K."/>
            <person name="Nagamura Y."/>
            <person name="Aoki H."/>
            <person name="Arikawa K."/>
            <person name="Arita K."/>
            <person name="Bito T."/>
            <person name="Chiden Y."/>
            <person name="Fujitsuka N."/>
            <person name="Fukunaka R."/>
            <person name="Hamada M."/>
            <person name="Harada C."/>
            <person name="Hayashi A."/>
            <person name="Hijishita S."/>
            <person name="Honda M."/>
            <person name="Hosokawa S."/>
            <person name="Ichikawa Y."/>
            <person name="Idonuma A."/>
            <person name="Iijima M."/>
            <person name="Ikeda M."/>
            <person name="Ikeno M."/>
            <person name="Ito K."/>
            <person name="Ito S."/>
            <person name="Ito T."/>
            <person name="Ito Y."/>
            <person name="Ito Y."/>
            <person name="Iwabuchi A."/>
            <person name="Kamiya K."/>
            <person name="Karasawa W."/>
            <person name="Kurita K."/>
            <person name="Katagiri S."/>
            <person name="Kikuta A."/>
            <person name="Kobayashi H."/>
            <person name="Kobayashi N."/>
            <person name="Machita K."/>
            <person name="Maehara T."/>
            <person name="Masukawa M."/>
            <person name="Mizubayashi T."/>
            <person name="Mukai Y."/>
            <person name="Nagasaki H."/>
            <person name="Nagata Y."/>
            <person name="Naito S."/>
            <person name="Nakashima M."/>
            <person name="Nakama Y."/>
            <person name="Nakamichi Y."/>
            <person name="Nakamura M."/>
            <person name="Meguro A."/>
            <person name="Negishi M."/>
            <person name="Ohta I."/>
            <person name="Ohta T."/>
            <person name="Okamoto M."/>
            <person name="Ono N."/>
            <person name="Saji S."/>
            <person name="Sakaguchi M."/>
            <person name="Sakai K."/>
            <person name="Shibata M."/>
            <person name="Shimokawa T."/>
            <person name="Song J."/>
            <person name="Takazaki Y."/>
            <person name="Terasawa K."/>
            <person name="Tsugane M."/>
            <person name="Tsuji K."/>
            <person name="Ueda S."/>
            <person name="Waki K."/>
            <person name="Yamagata H."/>
            <person name="Yamamoto M."/>
            <person name="Yamamoto S."/>
            <person name="Yamane H."/>
            <person name="Yoshiki S."/>
            <person name="Yoshihara R."/>
            <person name="Yukawa K."/>
            <person name="Zhong H."/>
            <person name="Yano M."/>
            <person name="Yuan Q."/>
            <person name="Ouyang S."/>
            <person name="Liu J."/>
            <person name="Jones K.M."/>
            <person name="Gansberger K."/>
            <person name="Moffat K."/>
            <person name="Hill J."/>
            <person name="Bera J."/>
            <person name="Fadrosh D."/>
            <person name="Jin S."/>
            <person name="Johri S."/>
            <person name="Kim M."/>
            <person name="Overton L."/>
            <person name="Reardon M."/>
            <person name="Tsitrin T."/>
            <person name="Vuong H."/>
            <person name="Weaver B."/>
            <person name="Ciecko A."/>
            <person name="Tallon L."/>
            <person name="Jackson J."/>
            <person name="Pai G."/>
            <person name="Aken S.V."/>
            <person name="Utterback T."/>
            <person name="Reidmuller S."/>
            <person name="Feldblyum T."/>
            <person name="Hsiao J."/>
            <person name="Zismann V."/>
            <person name="Iobst S."/>
            <person name="de Vazeille A.R."/>
            <person name="Buell C.R."/>
            <person name="Ying K."/>
            <person name="Li Y."/>
            <person name="Lu T."/>
            <person name="Huang Y."/>
            <person name="Zhao Q."/>
            <person name="Feng Q."/>
            <person name="Zhang L."/>
            <person name="Zhu J."/>
            <person name="Weng Q."/>
            <person name="Mu J."/>
            <person name="Lu Y."/>
            <person name="Fan D."/>
            <person name="Liu Y."/>
            <person name="Guan J."/>
            <person name="Zhang Y."/>
            <person name="Yu S."/>
            <person name="Liu X."/>
            <person name="Zhang Y."/>
            <person name="Hong G."/>
            <person name="Han B."/>
            <person name="Choisne N."/>
            <person name="Demange N."/>
            <person name="Orjeda G."/>
            <person name="Samain S."/>
            <person name="Cattolico L."/>
            <person name="Pelletier E."/>
            <person name="Couloux A."/>
            <person name="Segurens B."/>
            <person name="Wincker P."/>
            <person name="D'Hont A."/>
            <person name="Scarpelli C."/>
            <person name="Weissenbach J."/>
            <person name="Salanoubat M."/>
            <person name="Quetier F."/>
            <person name="Yu Y."/>
            <person name="Kim H.R."/>
            <person name="Rambo T."/>
            <person name="Currie J."/>
            <person name="Collura K."/>
            <person name="Luo M."/>
            <person name="Yang T."/>
            <person name="Ammiraju J.S.S."/>
            <person name="Engler F."/>
            <person name="Soderlund C."/>
            <person name="Wing R.A."/>
            <person name="Palmer L.E."/>
            <person name="de la Bastide M."/>
            <person name="Spiegel L."/>
            <person name="Nascimento L."/>
            <person name="Zutavern T."/>
            <person name="O'Shaughnessy A."/>
            <person name="Dike S."/>
            <person name="Dedhia N."/>
            <person name="Preston R."/>
            <person name="Balija V."/>
            <person name="McCombie W.R."/>
            <person name="Chow T."/>
            <person name="Chen H."/>
            <person name="Chung M."/>
            <person name="Chen C."/>
            <person name="Shaw J."/>
            <person name="Wu H."/>
            <person name="Hsiao K."/>
            <person name="Chao Y."/>
            <person name="Chu M."/>
            <person name="Cheng C."/>
            <person name="Hour A."/>
            <person name="Lee P."/>
            <person name="Lin S."/>
            <person name="Lin Y."/>
            <person name="Liou J."/>
            <person name="Liu S."/>
            <person name="Hsing Y."/>
            <person name="Raghuvanshi S."/>
            <person name="Mohanty A."/>
            <person name="Bharti A.K."/>
            <person name="Gaur A."/>
            <person name="Gupta V."/>
            <person name="Kumar D."/>
            <person name="Ravi V."/>
            <person name="Vij S."/>
            <person name="Kapur A."/>
            <person name="Khurana P."/>
            <person name="Khurana P."/>
            <person name="Khurana J.P."/>
            <person name="Tyagi A.K."/>
            <person name="Gaikwad K."/>
            <person name="Singh A."/>
            <person name="Dalal V."/>
            <person name="Srivastava S."/>
            <person name="Dixit A."/>
            <person name="Pal A.K."/>
            <person name="Ghazi I.A."/>
            <person name="Yadav M."/>
            <person name="Pandit A."/>
            <person name="Bhargava A."/>
            <person name="Sureshbabu K."/>
            <person name="Batra K."/>
            <person name="Sharma T.R."/>
            <person name="Mohapatra T."/>
            <person name="Singh N.K."/>
            <person name="Messing J."/>
            <person name="Nelson A.B."/>
            <person name="Fuks G."/>
            <person name="Kavchok S."/>
            <person name="Keizer G."/>
            <person name="Linton E."/>
            <person name="Llaca V."/>
            <person name="Song R."/>
            <person name="Tanyolac B."/>
            <person name="Young S."/>
            <person name="Ho-Il K."/>
            <person name="Hahn J.H."/>
            <person name="Sangsakoo G."/>
            <person name="Vanavichit A."/>
            <person name="de Mattos Luiz.A.T."/>
            <person name="Zimmer P.D."/>
            <person name="Malone G."/>
            <person name="Dellagostin O."/>
            <person name="de Oliveira A.C."/>
            <person name="Bevan M."/>
            <person name="Bancroft I."/>
            <person name="Minx P."/>
            <person name="Cordum H."/>
            <person name="Wilson R."/>
            <person name="Cheng Z."/>
            <person name="Jin W."/>
            <person name="Jiang J."/>
            <person name="Leong S.A."/>
            <person name="Iwama H."/>
            <person name="Gojobori T."/>
            <person name="Itoh T."/>
            <person name="Niimura Y."/>
            <person name="Fujii Y."/>
            <person name="Habara T."/>
            <person name="Sakai H."/>
            <person name="Sato Y."/>
            <person name="Wilson G."/>
            <person name="Kumar K."/>
            <person name="McCouch S."/>
            <person name="Juretic N."/>
            <person name="Hoen D."/>
            <person name="Wright S."/>
            <person name="Bruskiewich R."/>
            <person name="Bureau T."/>
            <person name="Miyao A."/>
            <person name="Hirochika H."/>
            <person name="Nishikawa T."/>
            <person name="Kadowaki K."/>
            <person name="Sugiura M."/>
            <person name="Burr B."/>
            <person name="Sasaki T."/>
        </authorList>
    </citation>
    <scope>NUCLEOTIDE SEQUENCE [LARGE SCALE GENOMIC DNA]</scope>
    <source>
        <strain evidence="8">cv. Nipponbare</strain>
    </source>
</reference>
<evidence type="ECO:0000256" key="2">
    <source>
        <dbReference type="ARBA" id="ARBA00023125"/>
    </source>
</evidence>
<evidence type="ECO:0000256" key="3">
    <source>
        <dbReference type="ARBA" id="ARBA00023163"/>
    </source>
</evidence>
<feature type="domain" description="NAC" evidence="6">
    <location>
        <begin position="60"/>
        <end position="204"/>
    </location>
</feature>
<proteinExistence type="predicted"/>
<dbReference type="KEGG" id="dosa:Os04g0508400"/>
<keyword evidence="1" id="KW-0805">Transcription regulation</keyword>
<dbReference type="PANTHER" id="PTHR31719">
    <property type="entry name" value="NAC TRANSCRIPTION FACTOR 56"/>
    <property type="match status" value="1"/>
</dbReference>
<dbReference type="Gene3D" id="2.170.150.80">
    <property type="entry name" value="NAC domain"/>
    <property type="match status" value="2"/>
</dbReference>
<evidence type="ECO:0000313" key="7">
    <source>
        <dbReference type="EMBL" id="BAH92737.1"/>
    </source>
</evidence>
<keyword evidence="3" id="KW-0804">Transcription</keyword>
<feature type="region of interest" description="Disordered" evidence="5">
    <location>
        <begin position="1"/>
        <end position="70"/>
    </location>
</feature>
<protein>
    <submittedName>
        <fullName evidence="7">Os04g0508400 protein</fullName>
    </submittedName>
</protein>
<name>C7J1U1_ORYSJ</name>
<keyword evidence="4" id="KW-0539">Nucleus</keyword>
<dbReference type="Pfam" id="PF02365">
    <property type="entry name" value="NAM"/>
    <property type="match status" value="2"/>
</dbReference>
<gene>
    <name evidence="7" type="ordered locus">Os04g0508400</name>
</gene>
<dbReference type="PANTHER" id="PTHR31719:SF179">
    <property type="entry name" value="OS08G0148400 PROTEIN"/>
    <property type="match status" value="1"/>
</dbReference>
<sequence length="444" mass="49571">MRPRASQAAAPETAAAAESLREEETEDGWVFLAGRSRATRPPPPPPSPMARAVASGSSGGGGGQPFDPTAEDIVNRYLPLRRALRCDALPRQVHDADVYGAHPALLASVYPAANERFEWFFFVCRRQCPGGRRRAGPGDYRLSQEAKHRGNAFCHSFRYYEYEDAGGGFRETEWRMVEYGDRGRDAGAGGSEGFELVVCKVYPARGGALHERLGADRAVLATRHRADEDAKPQVLVQLYLASLRLGNPLACRVHRADDVFDAHPAVITAALPAANDRCEWFFAAVRPRGHAQGHGDGAPPRPRKAGPGAYVPVRECRVVDGRRGDMGCRLVFWYREDDEEARRASRRTEWWMDEYRFGPDFPYGELPAPMARGEDEELVVYKGIVWSYAVSTFIASLQHVFRSHVCSRQKDYNRQLISANCYHKDDIIDVQGVSHGHRIAITRY</sequence>
<evidence type="ECO:0000259" key="6">
    <source>
        <dbReference type="PROSITE" id="PS51005"/>
    </source>
</evidence>
<dbReference type="Proteomes" id="UP000000763">
    <property type="component" value="Chromosome 4"/>
</dbReference>